<comment type="subcellular location">
    <subcellularLocation>
        <location evidence="1">Membrane</location>
        <topology evidence="1">Multi-pass membrane protein</topology>
    </subcellularLocation>
</comment>
<dbReference type="InterPro" id="IPR002524">
    <property type="entry name" value="Cation_efflux"/>
</dbReference>
<evidence type="ECO:0000313" key="10">
    <source>
        <dbReference type="EMBL" id="ODM88497.1"/>
    </source>
</evidence>
<keyword evidence="3 8" id="KW-0812">Transmembrane</keyword>
<keyword evidence="11" id="KW-1185">Reference proteome</keyword>
<evidence type="ECO:0000313" key="11">
    <source>
        <dbReference type="Proteomes" id="UP000094527"/>
    </source>
</evidence>
<dbReference type="Pfam" id="PF01545">
    <property type="entry name" value="Cation_efflux"/>
    <property type="match status" value="1"/>
</dbReference>
<gene>
    <name evidence="10" type="ORF">Ocin01_18185</name>
</gene>
<evidence type="ECO:0000256" key="5">
    <source>
        <dbReference type="ARBA" id="ARBA00022989"/>
    </source>
</evidence>
<reference evidence="10 11" key="1">
    <citation type="journal article" date="2016" name="Genome Biol. Evol.">
        <title>Gene Family Evolution Reflects Adaptation to Soil Environmental Stressors in the Genome of the Collembolan Orchesella cincta.</title>
        <authorList>
            <person name="Faddeeva-Vakhrusheva A."/>
            <person name="Derks M.F."/>
            <person name="Anvar S.Y."/>
            <person name="Agamennone V."/>
            <person name="Suring W."/>
            <person name="Smit S."/>
            <person name="van Straalen N.M."/>
            <person name="Roelofs D."/>
        </authorList>
    </citation>
    <scope>NUCLEOTIDE SEQUENCE [LARGE SCALE GENOMIC DNA]</scope>
    <source>
        <tissue evidence="10">Mixed pool</tissue>
    </source>
</reference>
<feature type="transmembrane region" description="Helical" evidence="8">
    <location>
        <begin position="12"/>
        <end position="33"/>
    </location>
</feature>
<comment type="caution">
    <text evidence="10">The sequence shown here is derived from an EMBL/GenBank/DDBJ whole genome shotgun (WGS) entry which is preliminary data.</text>
</comment>
<dbReference type="Gene3D" id="1.20.1510.10">
    <property type="entry name" value="Cation efflux protein transmembrane domain"/>
    <property type="match status" value="1"/>
</dbReference>
<dbReference type="STRING" id="48709.A0A1D2M690"/>
<keyword evidence="6 8" id="KW-0472">Membrane</keyword>
<dbReference type="GO" id="GO:0010312">
    <property type="term" value="P:detoxification of zinc ion"/>
    <property type="evidence" value="ECO:0007669"/>
    <property type="project" value="TreeGrafter"/>
</dbReference>
<dbReference type="GO" id="GO:0016020">
    <property type="term" value="C:membrane"/>
    <property type="evidence" value="ECO:0007669"/>
    <property type="project" value="UniProtKB-SubCell"/>
</dbReference>
<keyword evidence="5 8" id="KW-1133">Transmembrane helix</keyword>
<organism evidence="10 11">
    <name type="scientific">Orchesella cincta</name>
    <name type="common">Springtail</name>
    <name type="synonym">Podura cincta</name>
    <dbReference type="NCBI Taxonomy" id="48709"/>
    <lineage>
        <taxon>Eukaryota</taxon>
        <taxon>Metazoa</taxon>
        <taxon>Ecdysozoa</taxon>
        <taxon>Arthropoda</taxon>
        <taxon>Hexapoda</taxon>
        <taxon>Collembola</taxon>
        <taxon>Entomobryomorpha</taxon>
        <taxon>Entomobryoidea</taxon>
        <taxon>Orchesellidae</taxon>
        <taxon>Orchesellinae</taxon>
        <taxon>Orchesella</taxon>
    </lineage>
</organism>
<evidence type="ECO:0000256" key="3">
    <source>
        <dbReference type="ARBA" id="ARBA00022692"/>
    </source>
</evidence>
<dbReference type="PANTHER" id="PTHR45820">
    <property type="entry name" value="FI23527P1"/>
    <property type="match status" value="1"/>
</dbReference>
<dbReference type="GO" id="GO:0006882">
    <property type="term" value="P:intracellular zinc ion homeostasis"/>
    <property type="evidence" value="ECO:0007669"/>
    <property type="project" value="TreeGrafter"/>
</dbReference>
<keyword evidence="4" id="KW-0862">Zinc</keyword>
<feature type="compositionally biased region" description="Low complexity" evidence="7">
    <location>
        <begin position="175"/>
        <end position="194"/>
    </location>
</feature>
<feature type="transmembrane region" description="Helical" evidence="8">
    <location>
        <begin position="39"/>
        <end position="60"/>
    </location>
</feature>
<feature type="transmembrane region" description="Helical" evidence="8">
    <location>
        <begin position="80"/>
        <end position="101"/>
    </location>
</feature>
<dbReference type="InterPro" id="IPR058533">
    <property type="entry name" value="Cation_efflux_TM"/>
</dbReference>
<sequence length="438" mass="47976">MAHSHAQKNKCKLAVMFTLNFGFFLVELIVGYMTNSMALVADSFHMLSDVAALVVAFFAVKMSPKKWSKNTFGWARAEVLGALVNSVFLVALCFSISVESIKRFITPEPIEDPLLILIVGTIGLVMNLVGLCIFRHPHSHSHHHHHPQTTADTVLEEVRTSLSLTHSNRVTRMVSSAESSSTSESDFELSTSDSDAAKGDAKTKNVNPKPKSHGGVADQMNIRGVFLHLMADALGSVIVIISALIFWLTDWEYKLYVDPTLSVIMVVLILISVYPLLQESSLILLQTVPTHIKVDELESKLTNEIDGVLGIHELHIAGDRIIATAHINFTNLLMVKIILFGFFRCRNLEEYFQIAGRVKELFHNEGIHSTTIQPEFSQQSPALANGGDDCYLSCSTLTAAPNCSKSTCCGPLVSDATASDHNAEVFHNGDGSDVTSKV</sequence>
<evidence type="ECO:0000256" key="2">
    <source>
        <dbReference type="ARBA" id="ARBA00008873"/>
    </source>
</evidence>
<dbReference type="Proteomes" id="UP000094527">
    <property type="component" value="Unassembled WGS sequence"/>
</dbReference>
<feature type="region of interest" description="Disordered" evidence="7">
    <location>
        <begin position="171"/>
        <end position="214"/>
    </location>
</feature>
<accession>A0A1D2M690</accession>
<feature type="transmembrane region" description="Helical" evidence="8">
    <location>
        <begin position="260"/>
        <end position="277"/>
    </location>
</feature>
<dbReference type="AlphaFoldDB" id="A0A1D2M690"/>
<dbReference type="SUPFAM" id="SSF161111">
    <property type="entry name" value="Cation efflux protein transmembrane domain-like"/>
    <property type="match status" value="1"/>
</dbReference>
<dbReference type="EMBL" id="LJIJ01003524">
    <property type="protein sequence ID" value="ODM88497.1"/>
    <property type="molecule type" value="Genomic_DNA"/>
</dbReference>
<dbReference type="OMA" id="THDASQM"/>
<dbReference type="GO" id="GO:0005385">
    <property type="term" value="F:zinc ion transmembrane transporter activity"/>
    <property type="evidence" value="ECO:0007669"/>
    <property type="project" value="TreeGrafter"/>
</dbReference>
<feature type="transmembrane region" description="Helical" evidence="8">
    <location>
        <begin position="113"/>
        <end position="134"/>
    </location>
</feature>
<evidence type="ECO:0000256" key="8">
    <source>
        <dbReference type="SAM" id="Phobius"/>
    </source>
</evidence>
<evidence type="ECO:0000256" key="6">
    <source>
        <dbReference type="ARBA" id="ARBA00023136"/>
    </source>
</evidence>
<proteinExistence type="inferred from homology"/>
<comment type="similarity">
    <text evidence="2">Belongs to the cation diffusion facilitator (CDF) transporter (TC 2.A.4) family. SLC30A subfamily.</text>
</comment>
<dbReference type="OrthoDB" id="29444at2759"/>
<protein>
    <submittedName>
        <fullName evidence="10">Zinc transporter 1</fullName>
    </submittedName>
</protein>
<name>A0A1D2M690_ORCCI</name>
<dbReference type="NCBIfam" id="TIGR01297">
    <property type="entry name" value="CDF"/>
    <property type="match status" value="1"/>
</dbReference>
<dbReference type="PANTHER" id="PTHR45820:SF4">
    <property type="entry name" value="ZINC TRANSPORTER 63C, ISOFORM F"/>
    <property type="match status" value="1"/>
</dbReference>
<evidence type="ECO:0000256" key="1">
    <source>
        <dbReference type="ARBA" id="ARBA00004141"/>
    </source>
</evidence>
<feature type="transmembrane region" description="Helical" evidence="8">
    <location>
        <begin position="225"/>
        <end position="248"/>
    </location>
</feature>
<evidence type="ECO:0000256" key="4">
    <source>
        <dbReference type="ARBA" id="ARBA00022833"/>
    </source>
</evidence>
<feature type="domain" description="Cation efflux protein transmembrane" evidence="9">
    <location>
        <begin position="14"/>
        <end position="285"/>
    </location>
</feature>
<evidence type="ECO:0000259" key="9">
    <source>
        <dbReference type="Pfam" id="PF01545"/>
    </source>
</evidence>
<dbReference type="InterPro" id="IPR027469">
    <property type="entry name" value="Cation_efflux_TMD_sf"/>
</dbReference>
<evidence type="ECO:0000256" key="7">
    <source>
        <dbReference type="SAM" id="MobiDB-lite"/>
    </source>
</evidence>